<dbReference type="GO" id="GO:0006508">
    <property type="term" value="P:proteolysis"/>
    <property type="evidence" value="ECO:0007669"/>
    <property type="project" value="UniProtKB-KW"/>
</dbReference>
<feature type="non-terminal residue" evidence="10">
    <location>
        <position position="1"/>
    </location>
</feature>
<dbReference type="PROSITE" id="PS50235">
    <property type="entry name" value="USP_3"/>
    <property type="match status" value="1"/>
</dbReference>
<reference evidence="11" key="1">
    <citation type="journal article" date="2018" name="Nat. Microbiol.">
        <title>Leveraging single-cell genomics to expand the fungal tree of life.</title>
        <authorList>
            <person name="Ahrendt S.R."/>
            <person name="Quandt C.A."/>
            <person name="Ciobanu D."/>
            <person name="Clum A."/>
            <person name="Salamov A."/>
            <person name="Andreopoulos B."/>
            <person name="Cheng J.F."/>
            <person name="Woyke T."/>
            <person name="Pelin A."/>
            <person name="Henrissat B."/>
            <person name="Reynolds N.K."/>
            <person name="Benny G.L."/>
            <person name="Smith M.E."/>
            <person name="James T.Y."/>
            <person name="Grigoriev I.V."/>
        </authorList>
    </citation>
    <scope>NUCLEOTIDE SEQUENCE [LARGE SCALE GENOMIC DNA]</scope>
    <source>
        <strain evidence="11">Baker2002</strain>
    </source>
</reference>
<evidence type="ECO:0000256" key="2">
    <source>
        <dbReference type="ARBA" id="ARBA00009085"/>
    </source>
</evidence>
<protein>
    <recommendedName>
        <fullName evidence="7">Ubiquitin carboxyl-terminal hydrolase</fullName>
        <ecNumber evidence="7">3.4.19.12</ecNumber>
    </recommendedName>
</protein>
<accession>A0A4P9ZFW3</accession>
<evidence type="ECO:0000256" key="6">
    <source>
        <dbReference type="ARBA" id="ARBA00022807"/>
    </source>
</evidence>
<evidence type="ECO:0000256" key="4">
    <source>
        <dbReference type="ARBA" id="ARBA00022786"/>
    </source>
</evidence>
<dbReference type="GO" id="GO:0016579">
    <property type="term" value="P:protein deubiquitination"/>
    <property type="evidence" value="ECO:0007669"/>
    <property type="project" value="InterPro"/>
</dbReference>
<dbReference type="InterPro" id="IPR018200">
    <property type="entry name" value="USP_CS"/>
</dbReference>
<dbReference type="InterPro" id="IPR050185">
    <property type="entry name" value="Ub_carboxyl-term_hydrolase"/>
</dbReference>
<dbReference type="PANTHER" id="PTHR21646:SF95">
    <property type="entry name" value="UBIQUITIN CARBOXYL-TERMINAL HYDROLASE 4-RELATED"/>
    <property type="match status" value="1"/>
</dbReference>
<dbReference type="InterPro" id="IPR001394">
    <property type="entry name" value="Peptidase_C19_UCH"/>
</dbReference>
<dbReference type="SUPFAM" id="SSF52821">
    <property type="entry name" value="Rhodanese/Cell cycle control phosphatase"/>
    <property type="match status" value="1"/>
</dbReference>
<keyword evidence="6 7" id="KW-0788">Thiol protease</keyword>
<evidence type="ECO:0000259" key="9">
    <source>
        <dbReference type="PROSITE" id="PS50235"/>
    </source>
</evidence>
<name>A0A4P9ZFW3_9ASCO</name>
<proteinExistence type="inferred from homology"/>
<dbReference type="AlphaFoldDB" id="A0A4P9ZFW3"/>
<keyword evidence="4 7" id="KW-0833">Ubl conjugation pathway</keyword>
<keyword evidence="11" id="KW-1185">Reference proteome</keyword>
<evidence type="ECO:0000313" key="10">
    <source>
        <dbReference type="EMBL" id="RKP31783.1"/>
    </source>
</evidence>
<evidence type="ECO:0000256" key="3">
    <source>
        <dbReference type="ARBA" id="ARBA00022670"/>
    </source>
</evidence>
<dbReference type="CDD" id="cd02674">
    <property type="entry name" value="Peptidase_C19R"/>
    <property type="match status" value="1"/>
</dbReference>
<evidence type="ECO:0000256" key="7">
    <source>
        <dbReference type="RuleBase" id="RU366025"/>
    </source>
</evidence>
<dbReference type="PROSITE" id="PS00972">
    <property type="entry name" value="USP_1"/>
    <property type="match status" value="1"/>
</dbReference>
<dbReference type="OrthoDB" id="292964at2759"/>
<dbReference type="InterPro" id="IPR038765">
    <property type="entry name" value="Papain-like_cys_pep_sf"/>
</dbReference>
<dbReference type="Proteomes" id="UP000268321">
    <property type="component" value="Unassembled WGS sequence"/>
</dbReference>
<gene>
    <name evidence="10" type="ORF">METBISCDRAFT_13367</name>
</gene>
<comment type="catalytic activity">
    <reaction evidence="1 7">
        <text>Thiol-dependent hydrolysis of ester, thioester, amide, peptide and isopeptide bonds formed by the C-terminal Gly of ubiquitin (a 76-residue protein attached to proteins as an intracellular targeting signal).</text>
        <dbReference type="EC" id="3.4.19.12"/>
    </reaction>
</comment>
<organism evidence="10 11">
    <name type="scientific">Metschnikowia bicuspidata</name>
    <dbReference type="NCBI Taxonomy" id="27322"/>
    <lineage>
        <taxon>Eukaryota</taxon>
        <taxon>Fungi</taxon>
        <taxon>Dikarya</taxon>
        <taxon>Ascomycota</taxon>
        <taxon>Saccharomycotina</taxon>
        <taxon>Pichiomycetes</taxon>
        <taxon>Metschnikowiaceae</taxon>
        <taxon>Metschnikowia</taxon>
    </lineage>
</organism>
<feature type="region of interest" description="Disordered" evidence="8">
    <location>
        <begin position="368"/>
        <end position="388"/>
    </location>
</feature>
<evidence type="ECO:0000256" key="5">
    <source>
        <dbReference type="ARBA" id="ARBA00022801"/>
    </source>
</evidence>
<evidence type="ECO:0000313" key="11">
    <source>
        <dbReference type="Proteomes" id="UP000268321"/>
    </source>
</evidence>
<feature type="domain" description="USP" evidence="9">
    <location>
        <begin position="438"/>
        <end position="825"/>
    </location>
</feature>
<dbReference type="SUPFAM" id="SSF54001">
    <property type="entry name" value="Cysteine proteinases"/>
    <property type="match status" value="1"/>
</dbReference>
<dbReference type="InterPro" id="IPR036873">
    <property type="entry name" value="Rhodanese-like_dom_sf"/>
</dbReference>
<sequence length="825" mass="91796">LSATLPSPPLMSDDLALPSLNALKSTTSSLVATAIKVSTKFASVCSHAIALLENFKDQTEKLHGFGYCDYALAYVCYNASDALVQHCLTSPTEGIRLMARQLQETLSKSADDYSTIKAFLRDAAQSASARPLSASFSSLSLSLSFASANSSVAPSLQQLKYADFISPRVLDALLRSSASVLLLDMRRESLFAYSHINYLNVVNVPPEVVEKTLSRNANASDVDLDAELARCLPEKQLLLFRNRHSYDLVVLYNTRYSQPGKDKYASLQCAHDKQHRLSNNPFSALVNLLMWNTKYLSSRLNQYPLILDGGLERWFQTCGQDALVSLTSENALMASVRSTTSSRSADDLANSRYVRKFNVYLSSGTPGATTNRRMLPGDPTGAAANGNSVDIGATNHGFGNFNGADSGSGSRYPAGSSSDRTATSNPNAVHPGFECLTTGLTNLGNSCYMNCVLQCLVATRPLTSFFFVAGPDGKVVQLAEYKQHINRESQLGTKGVVTLTFVKLVQSMVRNQGKYYAPTTFKDTIGSYSPGQQFATTDQHDCIEFLTFMLDALHEDLNMARPKTPRERAALLELSVEDEQKREMLPVRVASAIEWERYLVLNLSVIVDYFQGQFLSRLQCLECRHTSTTYNAFSILSLPIPERFGSNKVTLLDCLDFFTETELLDGDNKWHCPQCKRFTRLTKQIMITRLPAVLIVHFKRFHFSDASGHILKLETFVEYPVDVPLDLTLYWPPVGTFLDAESSSSMSAAKESDILNHLPPRSQAAPFRYTLYGVVNHYGNLTTGHYTSYVHKDNWYYFDDSKYTPNCPRDKVLNKNAYCLFFRRV</sequence>
<keyword evidence="5 7" id="KW-0378">Hydrolase</keyword>
<dbReference type="EMBL" id="ML004437">
    <property type="protein sequence ID" value="RKP31783.1"/>
    <property type="molecule type" value="Genomic_DNA"/>
</dbReference>
<dbReference type="PANTHER" id="PTHR21646">
    <property type="entry name" value="UBIQUITIN CARBOXYL-TERMINAL HYDROLASE"/>
    <property type="match status" value="1"/>
</dbReference>
<keyword evidence="3 7" id="KW-0645">Protease</keyword>
<evidence type="ECO:0000256" key="8">
    <source>
        <dbReference type="SAM" id="MobiDB-lite"/>
    </source>
</evidence>
<dbReference type="GO" id="GO:0004843">
    <property type="term" value="F:cysteine-type deubiquitinase activity"/>
    <property type="evidence" value="ECO:0007669"/>
    <property type="project" value="UniProtKB-UniRule"/>
</dbReference>
<dbReference type="EC" id="3.4.19.12" evidence="7"/>
<comment type="similarity">
    <text evidence="2 7">Belongs to the peptidase C19 family.</text>
</comment>
<dbReference type="PROSITE" id="PS00973">
    <property type="entry name" value="USP_2"/>
    <property type="match status" value="1"/>
</dbReference>
<dbReference type="Gene3D" id="3.40.250.10">
    <property type="entry name" value="Rhodanese-like domain"/>
    <property type="match status" value="1"/>
</dbReference>
<dbReference type="Gene3D" id="3.90.70.10">
    <property type="entry name" value="Cysteine proteinases"/>
    <property type="match status" value="1"/>
</dbReference>
<evidence type="ECO:0000256" key="1">
    <source>
        <dbReference type="ARBA" id="ARBA00000707"/>
    </source>
</evidence>
<dbReference type="Pfam" id="PF00443">
    <property type="entry name" value="UCH"/>
    <property type="match status" value="1"/>
</dbReference>
<dbReference type="InterPro" id="IPR028889">
    <property type="entry name" value="USP"/>
</dbReference>